<evidence type="ECO:0000313" key="7">
    <source>
        <dbReference type="EMBL" id="CAI2794962.1"/>
    </source>
</evidence>
<protein>
    <submittedName>
        <fullName evidence="7 8">Exported protein</fullName>
    </submittedName>
</protein>
<evidence type="ECO:0000313" key="8">
    <source>
        <dbReference type="EMBL" id="CAY46919.1"/>
    </source>
</evidence>
<evidence type="ECO:0000256" key="2">
    <source>
        <dbReference type="ARBA" id="ARBA00022692"/>
    </source>
</evidence>
<organism evidence="8">
    <name type="scientific">Pseudomonas fluorescens (strain SBW25)</name>
    <dbReference type="NCBI Taxonomy" id="216595"/>
    <lineage>
        <taxon>Bacteria</taxon>
        <taxon>Pseudomonadati</taxon>
        <taxon>Pseudomonadota</taxon>
        <taxon>Gammaproteobacteria</taxon>
        <taxon>Pseudomonadales</taxon>
        <taxon>Pseudomonadaceae</taxon>
        <taxon>Pseudomonas</taxon>
    </lineage>
</organism>
<dbReference type="Pfam" id="PF08479">
    <property type="entry name" value="POTRA_2"/>
    <property type="match status" value="1"/>
</dbReference>
<evidence type="ECO:0000256" key="3">
    <source>
        <dbReference type="ARBA" id="ARBA00023237"/>
    </source>
</evidence>
<reference evidence="7" key="2">
    <citation type="submission" date="2023-10" db="EMBL/GenBank/DDBJ databases">
        <authorList>
            <person name="Fortmann-Grote C."/>
        </authorList>
    </citation>
    <scope>NUCLEOTIDE SEQUENCE</scope>
    <source>
        <strain evidence="7">SBW25</strain>
    </source>
</reference>
<dbReference type="Gene3D" id="3.10.20.310">
    <property type="entry name" value="membrane protein fhac"/>
    <property type="match status" value="1"/>
</dbReference>
<keyword evidence="1" id="KW-1134">Transmembrane beta strand</keyword>
<evidence type="ECO:0000256" key="4">
    <source>
        <dbReference type="SAM" id="SignalP"/>
    </source>
</evidence>
<dbReference type="Proteomes" id="UP001152918">
    <property type="component" value="Chromosome"/>
</dbReference>
<dbReference type="PANTHER" id="PTHR34597">
    <property type="entry name" value="SLR1661 PROTEIN"/>
    <property type="match status" value="1"/>
</dbReference>
<keyword evidence="1" id="KW-0472">Membrane</keyword>
<dbReference type="GO" id="GO:0008320">
    <property type="term" value="F:protein transmembrane transporter activity"/>
    <property type="evidence" value="ECO:0007669"/>
    <property type="project" value="TreeGrafter"/>
</dbReference>
<evidence type="ECO:0000259" key="6">
    <source>
        <dbReference type="Pfam" id="PF08479"/>
    </source>
</evidence>
<dbReference type="InterPro" id="IPR005565">
    <property type="entry name" value="Hemolysn_activator_HlyB_C"/>
</dbReference>
<gene>
    <name evidence="8" type="ordered locus">PFLU_0651</name>
</gene>
<dbReference type="InterPro" id="IPR051544">
    <property type="entry name" value="TPS_OM_transporter"/>
</dbReference>
<dbReference type="GO" id="GO:0098046">
    <property type="term" value="C:type V protein secretion system complex"/>
    <property type="evidence" value="ECO:0007669"/>
    <property type="project" value="TreeGrafter"/>
</dbReference>
<evidence type="ECO:0000259" key="5">
    <source>
        <dbReference type="Pfam" id="PF03865"/>
    </source>
</evidence>
<dbReference type="Gene3D" id="2.40.160.50">
    <property type="entry name" value="membrane protein fhac: a member of the omp85/tpsb transporter family"/>
    <property type="match status" value="1"/>
</dbReference>
<keyword evidence="2" id="KW-0812">Transmembrane</keyword>
<dbReference type="KEGG" id="pfs:PFLU_0651"/>
<keyword evidence="3" id="KW-0998">Cell outer membrane</keyword>
<dbReference type="AlphaFoldDB" id="C3K827"/>
<sequence length="566" mass="62713">MTMECPMRALTPLLLLTLSAYAHADTLPSFLNSNDTIRNLPVPNLPADAYRPAATPTQVPVPAATAEQPLLMDTKVTIRKLQIDGGTVYPLKEVAQVFEPLIGHETNLAQLIEATRSITRRYQEDGYLLSYAFLPEQRFEGGLVHVVLVEGYIRDYQLQGDIGSVSSYVDKLAEKLKAERPLTRKTFERYTTLMSAIPGVTVQAQVPPPSTTDGGTHMQISASRKPFTTSMSLNEASRGGTQALLTGTSNSWTSMGEQLSVSGLFPPGEDKEHYYRASYSQFINAEGTQLALSGERYRADPSTRLQLGDGLELKPHQQIDRYSIGVSHPFIASPSESLSLGTRLYAVDQTNRYTLEGFPQRFELQTNLRALAFEGDWRKADTTQLRIISGGVYQGINGMGAKTHTDFGGLKPDLDFFRLRLSGVQSNKLFDNWQGVLSGALYWSNDNLPDSERATFGGQSFGRGYPDDQGTGDKGWGAAYEVNYSYNRAGDWVRILQPYVVLDRAKTWFNDLPVKGNDMSSAAVGLRFGDAKYYNVALEVAKPMSDVALDSFDRRPRYSLSFSYQL</sequence>
<accession>C3K827</accession>
<reference evidence="8" key="1">
    <citation type="journal article" date="2009" name="Genome Biol.">
        <title>Genomic and genetic analyses of diversity and plant interactions of Pseudomonas fluorescens.</title>
        <authorList>
            <person name="Silby M.W."/>
            <person name="Cerdeno-Tarraga A.M."/>
            <person name="Vernikos G.S."/>
            <person name="Giddens S.R."/>
            <person name="Jackson R.W."/>
            <person name="Preston G.M."/>
            <person name="Zhang X.X."/>
            <person name="Moon C.D."/>
            <person name="Gehrig S.M."/>
            <person name="Godfrey S.A."/>
            <person name="Knight C.G."/>
            <person name="Malone J.G."/>
            <person name="Robinson Z."/>
            <person name="Spiers A.J."/>
            <person name="Harris S."/>
            <person name="Challis G.L."/>
            <person name="Yaxley A.M."/>
            <person name="Harris D."/>
            <person name="Seeger K."/>
            <person name="Murphy L."/>
            <person name="Rutter S."/>
            <person name="Squares R."/>
            <person name="Quail M.A."/>
            <person name="Saunders E."/>
            <person name="Mavromatis K."/>
            <person name="Brettin T.S."/>
            <person name="Bentley S.D."/>
            <person name="Hothersall J."/>
            <person name="Stephens E."/>
            <person name="Thomas C.M."/>
            <person name="Parkhill J."/>
            <person name="Levy S.B."/>
            <person name="Rainey P.B."/>
            <person name="Thomson N.R."/>
        </authorList>
    </citation>
    <scope>NUCLEOTIDE SEQUENCE [LARGE SCALE GENOMIC DNA]</scope>
    <source>
        <strain evidence="8">SBW25</strain>
    </source>
</reference>
<dbReference type="HOGENOM" id="CLU_021521_2_0_6"/>
<dbReference type="EMBL" id="AM181176">
    <property type="protein sequence ID" value="CAY46919.1"/>
    <property type="molecule type" value="Genomic_DNA"/>
</dbReference>
<feature type="signal peptide" evidence="4">
    <location>
        <begin position="1"/>
        <end position="24"/>
    </location>
</feature>
<name>C3K827_PSEFS</name>
<dbReference type="InterPro" id="IPR013686">
    <property type="entry name" value="Polypept-transport_assoc_ShlB"/>
</dbReference>
<dbReference type="EMBL" id="OV986001">
    <property type="protein sequence ID" value="CAI2794962.1"/>
    <property type="molecule type" value="Genomic_DNA"/>
</dbReference>
<feature type="domain" description="Polypeptide-transport-associated ShlB-type" evidence="6">
    <location>
        <begin position="77"/>
        <end position="151"/>
    </location>
</feature>
<dbReference type="GO" id="GO:0046819">
    <property type="term" value="P:protein secretion by the type V secretion system"/>
    <property type="evidence" value="ECO:0007669"/>
    <property type="project" value="TreeGrafter"/>
</dbReference>
<dbReference type="PANTHER" id="PTHR34597:SF6">
    <property type="entry name" value="BLR6126 PROTEIN"/>
    <property type="match status" value="1"/>
</dbReference>
<feature type="domain" description="Haemolysin activator HlyB C-terminal" evidence="5">
    <location>
        <begin position="389"/>
        <end position="528"/>
    </location>
</feature>
<proteinExistence type="predicted"/>
<dbReference type="eggNOG" id="COG2831">
    <property type="taxonomic scope" value="Bacteria"/>
</dbReference>
<keyword evidence="4" id="KW-0732">Signal</keyword>
<dbReference type="Pfam" id="PF03865">
    <property type="entry name" value="ShlB"/>
    <property type="match status" value="1"/>
</dbReference>
<evidence type="ECO:0000256" key="1">
    <source>
        <dbReference type="ARBA" id="ARBA00022452"/>
    </source>
</evidence>
<feature type="chain" id="PRO_5041196557" evidence="4">
    <location>
        <begin position="25"/>
        <end position="566"/>
    </location>
</feature>